<dbReference type="CDD" id="cd00180">
    <property type="entry name" value="PKc"/>
    <property type="match status" value="1"/>
</dbReference>
<dbReference type="PANTHER" id="PTHR37542">
    <property type="entry name" value="HELO DOMAIN-CONTAINING PROTEIN-RELATED"/>
    <property type="match status" value="1"/>
</dbReference>
<dbReference type="InterPro" id="IPR011009">
    <property type="entry name" value="Kinase-like_dom_sf"/>
</dbReference>
<dbReference type="Proteomes" id="UP000799770">
    <property type="component" value="Unassembled WGS sequence"/>
</dbReference>
<dbReference type="OrthoDB" id="4062651at2759"/>
<evidence type="ECO:0000313" key="4">
    <source>
        <dbReference type="Proteomes" id="UP000799770"/>
    </source>
</evidence>
<dbReference type="GO" id="GO:0005524">
    <property type="term" value="F:ATP binding"/>
    <property type="evidence" value="ECO:0007669"/>
    <property type="project" value="InterPro"/>
</dbReference>
<keyword evidence="3" id="KW-0418">Kinase</keyword>
<name>A0A6A5ZUP2_9PLEO</name>
<accession>A0A6A5ZUP2</accession>
<dbReference type="PROSITE" id="PS50011">
    <property type="entry name" value="PROTEIN_KINASE_DOM"/>
    <property type="match status" value="2"/>
</dbReference>
<dbReference type="EMBL" id="ML977310">
    <property type="protein sequence ID" value="KAF2122527.1"/>
    <property type="molecule type" value="Genomic_DNA"/>
</dbReference>
<protein>
    <submittedName>
        <fullName evidence="3">Kinase-like domain-containing protein</fullName>
    </submittedName>
</protein>
<dbReference type="SMART" id="SM00220">
    <property type="entry name" value="S_TKc"/>
    <property type="match status" value="1"/>
</dbReference>
<feature type="region of interest" description="Disordered" evidence="1">
    <location>
        <begin position="816"/>
        <end position="842"/>
    </location>
</feature>
<organism evidence="3 4">
    <name type="scientific">Lophiotrema nucula</name>
    <dbReference type="NCBI Taxonomy" id="690887"/>
    <lineage>
        <taxon>Eukaryota</taxon>
        <taxon>Fungi</taxon>
        <taxon>Dikarya</taxon>
        <taxon>Ascomycota</taxon>
        <taxon>Pezizomycotina</taxon>
        <taxon>Dothideomycetes</taxon>
        <taxon>Pleosporomycetidae</taxon>
        <taxon>Pleosporales</taxon>
        <taxon>Lophiotremataceae</taxon>
        <taxon>Lophiotrema</taxon>
    </lineage>
</organism>
<keyword evidence="4" id="KW-1185">Reference proteome</keyword>
<evidence type="ECO:0000256" key="1">
    <source>
        <dbReference type="SAM" id="MobiDB-lite"/>
    </source>
</evidence>
<dbReference type="SUPFAM" id="SSF56112">
    <property type="entry name" value="Protein kinase-like (PK-like)"/>
    <property type="match status" value="2"/>
</dbReference>
<reference evidence="3" key="1">
    <citation type="journal article" date="2020" name="Stud. Mycol.">
        <title>101 Dothideomycetes genomes: a test case for predicting lifestyles and emergence of pathogens.</title>
        <authorList>
            <person name="Haridas S."/>
            <person name="Albert R."/>
            <person name="Binder M."/>
            <person name="Bloem J."/>
            <person name="Labutti K."/>
            <person name="Salamov A."/>
            <person name="Andreopoulos B."/>
            <person name="Baker S."/>
            <person name="Barry K."/>
            <person name="Bills G."/>
            <person name="Bluhm B."/>
            <person name="Cannon C."/>
            <person name="Castanera R."/>
            <person name="Culley D."/>
            <person name="Daum C."/>
            <person name="Ezra D."/>
            <person name="Gonzalez J."/>
            <person name="Henrissat B."/>
            <person name="Kuo A."/>
            <person name="Liang C."/>
            <person name="Lipzen A."/>
            <person name="Lutzoni F."/>
            <person name="Magnuson J."/>
            <person name="Mondo S."/>
            <person name="Nolan M."/>
            <person name="Ohm R."/>
            <person name="Pangilinan J."/>
            <person name="Park H.-J."/>
            <person name="Ramirez L."/>
            <person name="Alfaro M."/>
            <person name="Sun H."/>
            <person name="Tritt A."/>
            <person name="Yoshinaga Y."/>
            <person name="Zwiers L.-H."/>
            <person name="Turgeon B."/>
            <person name="Goodwin S."/>
            <person name="Spatafora J."/>
            <person name="Crous P."/>
            <person name="Grigoriev I."/>
        </authorList>
    </citation>
    <scope>NUCLEOTIDE SEQUENCE</scope>
    <source>
        <strain evidence="3">CBS 627.86</strain>
    </source>
</reference>
<evidence type="ECO:0000313" key="3">
    <source>
        <dbReference type="EMBL" id="KAF2122527.1"/>
    </source>
</evidence>
<keyword evidence="3" id="KW-0808">Transferase</keyword>
<feature type="domain" description="Protein kinase" evidence="2">
    <location>
        <begin position="129"/>
        <end position="439"/>
    </location>
</feature>
<dbReference type="Pfam" id="PF00069">
    <property type="entry name" value="Pkinase"/>
    <property type="match status" value="1"/>
</dbReference>
<evidence type="ECO:0000259" key="2">
    <source>
        <dbReference type="PROSITE" id="PS50011"/>
    </source>
</evidence>
<sequence length="957" mass="108426">MPEPQVLRKWLQSKKREAAGQTLRQFLPNAHPSFQIDTHKHENTAEIVFHEGIKVFTILVEMHLEHALASFIENDILDRALPVKEENLDNVLEVDEAQRFARLQWDYLAYSITKGTYQRKLAPERILPYLEQVGLGGGGYSSVYKVLIHPAHQNIRSGTTEKGLCLVRKEIRYFNAGVTRKDESELLFLLGSLKHPNIVELLAAYMQDGVPNLLFEPADMDLDQFLRNENRIPAFEDNATVYKAAYGLSSGLRYLHFFQPRPRRASGDPNPLMHGLHQDIKPRNILVRGKEFILADFGLSRLKPDGDDSKTVWKDATFEYGAPECRDPITLAQRKIGRASDIWSLGCIFSEIMIYLQAGHRGVSEFRGNRLVDGVYGKTRCFHDGTRLLPQILPSLAPSSKDSYTEAASHWSKLMELMFKQEADTRPNSKTVESSMAVVVLKALLGILITTFETCGSILSQKAGNNIFNTKLKLEKDCLQAWAWVLGLVTLHGTTQVSSQNILTTFQANFDALNSAVQNSTTSYDFSDSSDNRDFIVSVLHQCNDTLYSHLSEGDKISADGMFKVLSTLNMLPCNPASSADGVSPLMGSRYDEPTTVAAMRYMSLLYSRHPGSISASPKLDRSLIEEDPHSLEKDGHDLDIRPQIHWYRYGYRDEERKEVLIEWKHYGIMWMKSTDSEEFEQNGEIMFDRVQELVTLLRQSKPKQFRVLECLGAFHHPGHHQFGLVYSFPDNESTPIRLDYLLKGGRSSRPRPHMGQKLALARALTASVQSLHISGWLHKDINAYNILFFTPSRSKGDVDYAKPYLVGFQQSRQDAYIDGPDPKGKPTPYTEGPDPNQRLPQYQHPIYRAGNTSFRREFDYYSLGLVLLEIGTWESLSQVFNKFPTATSSELRALYVNICDKQILERMGPTYHEATTACLQSDTQLVGEEGRVSVLVTEHWGVWFLDGQLLILSTKA</sequence>
<gene>
    <name evidence="3" type="ORF">BDV96DRAFT_626431</name>
</gene>
<dbReference type="PANTHER" id="PTHR37542:SF3">
    <property type="entry name" value="PRION-INHIBITION AND PROPAGATION HELO DOMAIN-CONTAINING PROTEIN"/>
    <property type="match status" value="1"/>
</dbReference>
<dbReference type="GO" id="GO:0004672">
    <property type="term" value="F:protein kinase activity"/>
    <property type="evidence" value="ECO:0007669"/>
    <property type="project" value="InterPro"/>
</dbReference>
<feature type="domain" description="Protein kinase" evidence="2">
    <location>
        <begin position="600"/>
        <end position="957"/>
    </location>
</feature>
<dbReference type="AlphaFoldDB" id="A0A6A5ZUP2"/>
<proteinExistence type="predicted"/>
<dbReference type="InterPro" id="IPR000719">
    <property type="entry name" value="Prot_kinase_dom"/>
</dbReference>
<dbReference type="Gene3D" id="1.10.510.10">
    <property type="entry name" value="Transferase(Phosphotransferase) domain 1"/>
    <property type="match status" value="2"/>
</dbReference>